<organism evidence="6 7">
    <name type="scientific">Candidatus Magasanikbacteria bacterium RIFCSPHIGHO2_02_FULL_41_13</name>
    <dbReference type="NCBI Taxonomy" id="1798676"/>
    <lineage>
        <taxon>Bacteria</taxon>
        <taxon>Candidatus Magasanikiibacteriota</taxon>
    </lineage>
</organism>
<dbReference type="Gene3D" id="3.30.1330.30">
    <property type="match status" value="1"/>
</dbReference>
<dbReference type="PANTHER" id="PTHR43191">
    <property type="entry name" value="RRNA METHYLTRANSFERASE 3"/>
    <property type="match status" value="1"/>
</dbReference>
<reference evidence="6 7" key="1">
    <citation type="journal article" date="2016" name="Nat. Commun.">
        <title>Thousands of microbial genomes shed light on interconnected biogeochemical processes in an aquifer system.</title>
        <authorList>
            <person name="Anantharaman K."/>
            <person name="Brown C.T."/>
            <person name="Hug L.A."/>
            <person name="Sharon I."/>
            <person name="Castelle C.J."/>
            <person name="Probst A.J."/>
            <person name="Thomas B.C."/>
            <person name="Singh A."/>
            <person name="Wilkins M.J."/>
            <person name="Karaoz U."/>
            <person name="Brodie E.L."/>
            <person name="Williams K.H."/>
            <person name="Hubbard S.S."/>
            <person name="Banfield J.F."/>
        </authorList>
    </citation>
    <scope>NUCLEOTIDE SEQUENCE [LARGE SCALE GENOMIC DNA]</scope>
</reference>
<dbReference type="AlphaFoldDB" id="A0A1F6M2Z0"/>
<evidence type="ECO:0000259" key="5">
    <source>
        <dbReference type="Pfam" id="PF22435"/>
    </source>
</evidence>
<dbReference type="GO" id="GO:0032259">
    <property type="term" value="P:methylation"/>
    <property type="evidence" value="ECO:0007669"/>
    <property type="project" value="UniProtKB-KW"/>
</dbReference>
<comment type="caution">
    <text evidence="6">The sequence shown here is derived from an EMBL/GenBank/DDBJ whole genome shotgun (WGS) entry which is preliminary data.</text>
</comment>
<dbReference type="GO" id="GO:0003723">
    <property type="term" value="F:RNA binding"/>
    <property type="evidence" value="ECO:0007669"/>
    <property type="project" value="InterPro"/>
</dbReference>
<dbReference type="Pfam" id="PF22435">
    <property type="entry name" value="MRM3-like_sub_bind"/>
    <property type="match status" value="1"/>
</dbReference>
<evidence type="ECO:0000256" key="1">
    <source>
        <dbReference type="ARBA" id="ARBA00007228"/>
    </source>
</evidence>
<dbReference type="SUPFAM" id="SSF55315">
    <property type="entry name" value="L30e-like"/>
    <property type="match status" value="1"/>
</dbReference>
<dbReference type="SUPFAM" id="SSF75217">
    <property type="entry name" value="alpha/beta knot"/>
    <property type="match status" value="1"/>
</dbReference>
<dbReference type="InterPro" id="IPR001537">
    <property type="entry name" value="SpoU_MeTrfase"/>
</dbReference>
<dbReference type="PANTHER" id="PTHR43191:SF2">
    <property type="entry name" value="RRNA METHYLTRANSFERASE 3, MITOCHONDRIAL"/>
    <property type="match status" value="1"/>
</dbReference>
<dbReference type="CDD" id="cd18095">
    <property type="entry name" value="SpoU-like_rRNA-MTase"/>
    <property type="match status" value="1"/>
</dbReference>
<dbReference type="GO" id="GO:0008173">
    <property type="term" value="F:RNA methyltransferase activity"/>
    <property type="evidence" value="ECO:0007669"/>
    <property type="project" value="InterPro"/>
</dbReference>
<dbReference type="Gene3D" id="3.40.1280.10">
    <property type="match status" value="1"/>
</dbReference>
<dbReference type="EMBL" id="MFPX01000026">
    <property type="protein sequence ID" value="OGH65948.1"/>
    <property type="molecule type" value="Genomic_DNA"/>
</dbReference>
<dbReference type="InterPro" id="IPR029064">
    <property type="entry name" value="Ribosomal_eL30-like_sf"/>
</dbReference>
<gene>
    <name evidence="6" type="ORF">A3B90_02955</name>
</gene>
<dbReference type="STRING" id="1798676.A3B90_02955"/>
<dbReference type="InterPro" id="IPR053888">
    <property type="entry name" value="MRM3-like_sub_bind"/>
</dbReference>
<protein>
    <submittedName>
        <fullName evidence="6">Uncharacterized protein</fullName>
    </submittedName>
</protein>
<name>A0A1F6M2Z0_9BACT</name>
<proteinExistence type="inferred from homology"/>
<dbReference type="Proteomes" id="UP000178742">
    <property type="component" value="Unassembled WGS sequence"/>
</dbReference>
<sequence length="250" mass="27575">MLTENIRKHIKKLTQKKYREEFREFLVEGVKGVEEALVSGLEITTIILEDEKTVPVELPLFVDAGPTVLYASKSDVKEIKTTETFPGIMAIVKMPTLSLTDFDFEAPIICLDGVKDPGNLGTIIRSADWFGVKNILLSEDCVDTYNEKVVRSTMGSIFRSKIFESKNLVPDLKILQGKEYTVVGMQMAGDSIKDLKFNKKTVCVFGSESHGISIQVQTVLNQSCTIPRIGEAESLNVAIAAGIVLSKIAL</sequence>
<keyword evidence="2" id="KW-0489">Methyltransferase</keyword>
<dbReference type="GO" id="GO:0006396">
    <property type="term" value="P:RNA processing"/>
    <property type="evidence" value="ECO:0007669"/>
    <property type="project" value="InterPro"/>
</dbReference>
<dbReference type="InterPro" id="IPR029028">
    <property type="entry name" value="Alpha/beta_knot_MTases"/>
</dbReference>
<accession>A0A1F6M2Z0</accession>
<feature type="domain" description="MRM3-like substrate binding" evidence="5">
    <location>
        <begin position="8"/>
        <end position="90"/>
    </location>
</feature>
<evidence type="ECO:0000313" key="6">
    <source>
        <dbReference type="EMBL" id="OGH65948.1"/>
    </source>
</evidence>
<feature type="domain" description="tRNA/rRNA methyltransferase SpoU type" evidence="4">
    <location>
        <begin position="108"/>
        <end position="245"/>
    </location>
</feature>
<evidence type="ECO:0000313" key="7">
    <source>
        <dbReference type="Proteomes" id="UP000178742"/>
    </source>
</evidence>
<comment type="similarity">
    <text evidence="1">Belongs to the class IV-like SAM-binding methyltransferase superfamily. RNA methyltransferase TrmH family.</text>
</comment>
<dbReference type="InterPro" id="IPR051259">
    <property type="entry name" value="rRNA_Methyltransferase"/>
</dbReference>
<evidence type="ECO:0000256" key="3">
    <source>
        <dbReference type="ARBA" id="ARBA00022679"/>
    </source>
</evidence>
<evidence type="ECO:0000259" key="4">
    <source>
        <dbReference type="Pfam" id="PF00588"/>
    </source>
</evidence>
<evidence type="ECO:0000256" key="2">
    <source>
        <dbReference type="ARBA" id="ARBA00022603"/>
    </source>
</evidence>
<dbReference type="Pfam" id="PF00588">
    <property type="entry name" value="SpoU_methylase"/>
    <property type="match status" value="1"/>
</dbReference>
<dbReference type="InterPro" id="IPR029026">
    <property type="entry name" value="tRNA_m1G_MTases_N"/>
</dbReference>
<keyword evidence="3" id="KW-0808">Transferase</keyword>